<feature type="domain" description="AMP-dependent synthetase/ligase" evidence="2">
    <location>
        <begin position="71"/>
        <end position="384"/>
    </location>
</feature>
<dbReference type="EMBL" id="JAYKXP010000044">
    <property type="protein sequence ID" value="KAK7037787.1"/>
    <property type="molecule type" value="Genomic_DNA"/>
</dbReference>
<gene>
    <name evidence="3" type="ORF">VNI00_010748</name>
</gene>
<keyword evidence="4" id="KW-1185">Reference proteome</keyword>
<organism evidence="3 4">
    <name type="scientific">Paramarasmius palmivorus</name>
    <dbReference type="NCBI Taxonomy" id="297713"/>
    <lineage>
        <taxon>Eukaryota</taxon>
        <taxon>Fungi</taxon>
        <taxon>Dikarya</taxon>
        <taxon>Basidiomycota</taxon>
        <taxon>Agaricomycotina</taxon>
        <taxon>Agaricomycetes</taxon>
        <taxon>Agaricomycetidae</taxon>
        <taxon>Agaricales</taxon>
        <taxon>Marasmiineae</taxon>
        <taxon>Marasmiaceae</taxon>
        <taxon>Paramarasmius</taxon>
    </lineage>
</organism>
<dbReference type="InterPro" id="IPR000873">
    <property type="entry name" value="AMP-dep_synth/lig_dom"/>
</dbReference>
<evidence type="ECO:0000313" key="3">
    <source>
        <dbReference type="EMBL" id="KAK7037787.1"/>
    </source>
</evidence>
<dbReference type="GO" id="GO:0006631">
    <property type="term" value="P:fatty acid metabolic process"/>
    <property type="evidence" value="ECO:0007669"/>
    <property type="project" value="TreeGrafter"/>
</dbReference>
<dbReference type="Gene3D" id="3.40.50.12780">
    <property type="entry name" value="N-terminal domain of ligase-like"/>
    <property type="match status" value="1"/>
</dbReference>
<dbReference type="InterPro" id="IPR042099">
    <property type="entry name" value="ANL_N_sf"/>
</dbReference>
<dbReference type="PANTHER" id="PTHR43201:SF8">
    <property type="entry name" value="ACYL-COA SYNTHETASE FAMILY MEMBER 3"/>
    <property type="match status" value="1"/>
</dbReference>
<dbReference type="PANTHER" id="PTHR43201">
    <property type="entry name" value="ACYL-COA SYNTHETASE"/>
    <property type="match status" value="1"/>
</dbReference>
<comment type="similarity">
    <text evidence="1">Belongs to the ATP-dependent AMP-binding enzyme family.</text>
</comment>
<evidence type="ECO:0000313" key="4">
    <source>
        <dbReference type="Proteomes" id="UP001383192"/>
    </source>
</evidence>
<dbReference type="Proteomes" id="UP001383192">
    <property type="component" value="Unassembled WGS sequence"/>
</dbReference>
<evidence type="ECO:0000259" key="2">
    <source>
        <dbReference type="Pfam" id="PF00501"/>
    </source>
</evidence>
<evidence type="ECO:0000256" key="1">
    <source>
        <dbReference type="ARBA" id="ARBA00006432"/>
    </source>
</evidence>
<name>A0AAW0CFG9_9AGAR</name>
<comment type="caution">
    <text evidence="3">The sequence shown here is derived from an EMBL/GenBank/DDBJ whole genome shotgun (WGS) entry which is preliminary data.</text>
</comment>
<dbReference type="GO" id="GO:0031956">
    <property type="term" value="F:medium-chain fatty acid-CoA ligase activity"/>
    <property type="evidence" value="ECO:0007669"/>
    <property type="project" value="TreeGrafter"/>
</dbReference>
<dbReference type="Pfam" id="PF23562">
    <property type="entry name" value="AMP-binding_C_3"/>
    <property type="match status" value="1"/>
</dbReference>
<dbReference type="SUPFAM" id="SSF56801">
    <property type="entry name" value="Acetyl-CoA synthetase-like"/>
    <property type="match status" value="1"/>
</dbReference>
<proteinExistence type="inferred from homology"/>
<accession>A0AAW0CFG9</accession>
<protein>
    <recommendedName>
        <fullName evidence="2">AMP-dependent synthetase/ligase domain-containing protein</fullName>
    </recommendedName>
</protein>
<reference evidence="3 4" key="1">
    <citation type="submission" date="2024-01" db="EMBL/GenBank/DDBJ databases">
        <title>A draft genome for a cacao thread blight-causing isolate of Paramarasmius palmivorus.</title>
        <authorList>
            <person name="Baruah I.K."/>
            <person name="Bukari Y."/>
            <person name="Amoako-Attah I."/>
            <person name="Meinhardt L.W."/>
            <person name="Bailey B.A."/>
            <person name="Cohen S.P."/>
        </authorList>
    </citation>
    <scope>NUCLEOTIDE SEQUENCE [LARGE SCALE GENOMIC DNA]</scope>
    <source>
        <strain evidence="3 4">GH-12</strain>
    </source>
</reference>
<dbReference type="AlphaFoldDB" id="A0AAW0CFG9"/>
<sequence>MWTRTLCLNGRWSEGLASSFPKHTAHVPTFRYSGDIGYGAYIYIWVEYCLSHPASSTQFNLLKHRTHLTVLEEASRKHPSAIAFKIPSSDPQECPSITYSQWALDVDRLAQYWYHTLSKGGIDQGSVVAMCLGGHEYIDVIQVYAVLKAGYVPHTFSRLPGISVIQELLYKSNTQALIRSVDFKEVLETIQGLPIFDAAKLADAEESTMGPIPAMPEKQAQDTLHIAHTSGSTSGTPKLVYLTYGWMDGTVTKQEIIVHPGKRGPEVVNWMGNICHMAQFIGLVARALDGDCTILLRKPGDLDELIELVKRNILDVLFAFTPSLVKILNASQFDVDLRDSLARLNRVRTGGAPLPRSAEEYATKNGINVVNVFGSTEVGTMLLSKGTRYDPANTLHVHNIPGTLYRFVEIARPDAEIGHSNARLLELVILSDSTDCPAPSFRSPDDGHFHTGDLWEQAKDGGYIYRGRDDDWINCENACLCDASAIEDIVRTTCTDLIFDCVVVGSGRPSPALFVEPKNDSVEHEKLRGEIFTRILPFNERLMVHERIASVRMVIIVQKHALPRTATKGNIRRKVVEGMYQNLLDEIYAPPK</sequence>
<dbReference type="Pfam" id="PF00501">
    <property type="entry name" value="AMP-binding"/>
    <property type="match status" value="1"/>
</dbReference>